<evidence type="ECO:0000313" key="2">
    <source>
        <dbReference type="EMBL" id="UEM08393.1"/>
    </source>
</evidence>
<reference evidence="1" key="1">
    <citation type="submission" date="2021-03" db="EMBL/GenBank/DDBJ databases">
        <title>Whole Genome Sequence of Bradyrhizobium sp. Strain 144S4.</title>
        <authorList>
            <person name="Bromfield E.S.P."/>
            <person name="Cloutier S."/>
        </authorList>
    </citation>
    <scope>NUCLEOTIDE SEQUENCE [LARGE SCALE GENOMIC DNA]</scope>
    <source>
        <strain evidence="1">144S4</strain>
    </source>
</reference>
<name>A0A939M8X8_9BRAD</name>
<dbReference type="AlphaFoldDB" id="A0A939M8X8"/>
<gene>
    <name evidence="2" type="ORF">J4G43_026700</name>
    <name evidence="1" type="ORF">J4G43_28695</name>
</gene>
<sequence length="74" mass="8010">MGELYFSTNVSNDVTLCISPLTDERASAAGLDADATGYFLYERSQSGEANDVSVLAQIHSEEAAFRLSRMLGMD</sequence>
<evidence type="ECO:0000313" key="1">
    <source>
        <dbReference type="EMBL" id="MBO1864753.1"/>
    </source>
</evidence>
<accession>A0A939M8X8</accession>
<dbReference type="Proteomes" id="UP000664702">
    <property type="component" value="Chromosome"/>
</dbReference>
<proteinExistence type="predicted"/>
<dbReference type="EMBL" id="CP086136">
    <property type="protein sequence ID" value="UEM08393.1"/>
    <property type="molecule type" value="Genomic_DNA"/>
</dbReference>
<reference evidence="2 3" key="2">
    <citation type="journal article" date="2022" name="Int. J. Syst. Evol. Microbiol.">
        <title>Strains of Bradyrhizobium barranii sp. nov. associated with legumes native to Canada are symbionts of soybeans and belong to different subspecies (subsp. barranii subsp. nov. and subsp. apii subsp. nov.) and symbiovars (sv. glycinearum and sv. septentrionale).</title>
        <authorList>
            <person name="Bromfield E.S.P."/>
            <person name="Cloutier S."/>
            <person name="Wasai-Hara S."/>
            <person name="Minamisawa K."/>
        </authorList>
    </citation>
    <scope>NUCLEOTIDE SEQUENCE [LARGE SCALE GENOMIC DNA]</scope>
    <source>
        <strain evidence="2 3">144S4</strain>
    </source>
</reference>
<protein>
    <submittedName>
        <fullName evidence="1">Uncharacterized protein</fullName>
    </submittedName>
</protein>
<organism evidence="1">
    <name type="scientific">Bradyrhizobium barranii subsp. barranii</name>
    <dbReference type="NCBI Taxonomy" id="2823807"/>
    <lineage>
        <taxon>Bacteria</taxon>
        <taxon>Pseudomonadati</taxon>
        <taxon>Pseudomonadota</taxon>
        <taxon>Alphaproteobacteria</taxon>
        <taxon>Hyphomicrobiales</taxon>
        <taxon>Nitrobacteraceae</taxon>
        <taxon>Bradyrhizobium</taxon>
        <taxon>Bradyrhizobium barranii</taxon>
    </lineage>
</organism>
<dbReference type="RefSeq" id="WP_208086799.1">
    <property type="nucleotide sequence ID" value="NZ_CP086136.1"/>
</dbReference>
<dbReference type="KEGG" id="bban:J4G43_026700"/>
<evidence type="ECO:0000313" key="3">
    <source>
        <dbReference type="Proteomes" id="UP000664702"/>
    </source>
</evidence>
<dbReference type="EMBL" id="JAGEMI010000001">
    <property type="protein sequence ID" value="MBO1864753.1"/>
    <property type="molecule type" value="Genomic_DNA"/>
</dbReference>